<dbReference type="InterPro" id="IPR011009">
    <property type="entry name" value="Kinase-like_dom_sf"/>
</dbReference>
<protein>
    <recommendedName>
        <fullName evidence="1">Aminoglycoside phosphotransferase domain-containing protein</fullName>
    </recommendedName>
</protein>
<reference evidence="3" key="1">
    <citation type="journal article" date="2009" name="Genome Res.">
        <title>Comparative genomic analyses of the human fungal pathogens Coccidioides and their relatives.</title>
        <authorList>
            <person name="Sharpton T.J."/>
            <person name="Stajich J.E."/>
            <person name="Rounsley S.D."/>
            <person name="Gardner M.J."/>
            <person name="Wortman J.R."/>
            <person name="Jordar V.S."/>
            <person name="Maiti R."/>
            <person name="Kodira C.D."/>
            <person name="Neafsey D.E."/>
            <person name="Zeng Q."/>
            <person name="Hung C.-Y."/>
            <person name="McMahan C."/>
            <person name="Muszewska A."/>
            <person name="Grynberg M."/>
            <person name="Mandel M.A."/>
            <person name="Kellner E.M."/>
            <person name="Barker B.M."/>
            <person name="Galgiani J.N."/>
            <person name="Orbach M.J."/>
            <person name="Kirkland T.N."/>
            <person name="Cole G.T."/>
            <person name="Henn M.R."/>
            <person name="Birren B.W."/>
            <person name="Taylor J.W."/>
        </authorList>
    </citation>
    <scope>NUCLEOTIDE SEQUENCE [LARGE SCALE GENOMIC DNA]</scope>
    <source>
        <strain evidence="3">UAMH 1704</strain>
    </source>
</reference>
<dbReference type="STRING" id="336963.C4JRQ1"/>
<dbReference type="eggNOG" id="ENOG502SII6">
    <property type="taxonomic scope" value="Eukaryota"/>
</dbReference>
<dbReference type="HOGENOM" id="CLU_025005_3_1_1"/>
<dbReference type="RefSeq" id="XP_002584451.1">
    <property type="nucleotide sequence ID" value="XM_002584405.1"/>
</dbReference>
<dbReference type="AlphaFoldDB" id="C4JRQ1"/>
<dbReference type="InterPro" id="IPR051678">
    <property type="entry name" value="AGP_Transferase"/>
</dbReference>
<dbReference type="Pfam" id="PF01636">
    <property type="entry name" value="APH"/>
    <property type="match status" value="1"/>
</dbReference>
<sequence length="419" mass="48360">MVKRPLLRRDITYSSAKCSSILTKRIPFFASIEDRRDWIKAVVAAHLNIKPSSCDVADPKEWIHGSFNLCVPVKLRGWTARKQPGSRVLFRLPLPYKVGEAFNPGNVDEKIRCEAGTYAWLEETHPQIPIPRLYGFSLSSGDSVYTGQMLSDTWYDKSNDLKLRKTLYRDLARILLNLSRVPLPRIGSFTIDSRGFLSLTNRPLTSMIQDLENEEIPTNIHRDYTYLTTDSYIVDTLDVHNSRFLNQPNAINDKSDGLNQMTALTGMRAAFPLFFQRNLRRGPFVLSLTDLHQSNIFVDDNWHITSLIDLEWACSLPNEEETILANSGESRLSTTMQRGWELGTFWFSLALRSPIGLFRIFDEGLLHRLGGKHFDDEDYCHVMVWHWARDIGRILTRKMEHKKQYDDELRLFFNDGQLG</sequence>
<gene>
    <name evidence="2" type="ORF">UREG_05140</name>
</gene>
<evidence type="ECO:0000313" key="3">
    <source>
        <dbReference type="Proteomes" id="UP000002058"/>
    </source>
</evidence>
<evidence type="ECO:0000259" key="1">
    <source>
        <dbReference type="Pfam" id="PF01636"/>
    </source>
</evidence>
<dbReference type="GeneID" id="8439261"/>
<accession>C4JRQ1</accession>
<dbReference type="KEGG" id="ure:UREG_05140"/>
<dbReference type="PANTHER" id="PTHR21310:SF37">
    <property type="entry name" value="AMINOGLYCOSIDE PHOSPHOTRANSFERASE DOMAIN-CONTAINING PROTEIN"/>
    <property type="match status" value="1"/>
</dbReference>
<dbReference type="OMA" id="WESGAFW"/>
<dbReference type="SUPFAM" id="SSF56112">
    <property type="entry name" value="Protein kinase-like (PK-like)"/>
    <property type="match status" value="1"/>
</dbReference>
<dbReference type="Proteomes" id="UP000002058">
    <property type="component" value="Unassembled WGS sequence"/>
</dbReference>
<dbReference type="VEuPathDB" id="FungiDB:UREG_05140"/>
<name>C4JRQ1_UNCRE</name>
<proteinExistence type="predicted"/>
<dbReference type="OrthoDB" id="4188079at2759"/>
<feature type="domain" description="Aminoglycoside phosphotransferase" evidence="1">
    <location>
        <begin position="102"/>
        <end position="314"/>
    </location>
</feature>
<dbReference type="InParanoid" id="C4JRQ1"/>
<organism evidence="2 3">
    <name type="scientific">Uncinocarpus reesii (strain UAMH 1704)</name>
    <dbReference type="NCBI Taxonomy" id="336963"/>
    <lineage>
        <taxon>Eukaryota</taxon>
        <taxon>Fungi</taxon>
        <taxon>Dikarya</taxon>
        <taxon>Ascomycota</taxon>
        <taxon>Pezizomycotina</taxon>
        <taxon>Eurotiomycetes</taxon>
        <taxon>Eurotiomycetidae</taxon>
        <taxon>Onygenales</taxon>
        <taxon>Onygenaceae</taxon>
        <taxon>Uncinocarpus</taxon>
    </lineage>
</organism>
<dbReference type="PANTHER" id="PTHR21310">
    <property type="entry name" value="AMINOGLYCOSIDE PHOSPHOTRANSFERASE-RELATED-RELATED"/>
    <property type="match status" value="1"/>
</dbReference>
<keyword evidence="3" id="KW-1185">Reference proteome</keyword>
<evidence type="ECO:0000313" key="2">
    <source>
        <dbReference type="EMBL" id="EEP80298.1"/>
    </source>
</evidence>
<dbReference type="InterPro" id="IPR002575">
    <property type="entry name" value="Aminoglycoside_PTrfase"/>
</dbReference>
<dbReference type="EMBL" id="CH476617">
    <property type="protein sequence ID" value="EEP80298.1"/>
    <property type="molecule type" value="Genomic_DNA"/>
</dbReference>